<evidence type="ECO:0000259" key="2">
    <source>
        <dbReference type="Pfam" id="PF00534"/>
    </source>
</evidence>
<keyword evidence="1 4" id="KW-0808">Transferase</keyword>
<dbReference type="Gene3D" id="3.40.50.2000">
    <property type="entry name" value="Glycogen Phosphorylase B"/>
    <property type="match status" value="2"/>
</dbReference>
<dbReference type="Proteomes" id="UP000235036">
    <property type="component" value="Unassembled WGS sequence"/>
</dbReference>
<organism evidence="4 5">
    <name type="scientific">Fischerella muscicola CCMEE 5323</name>
    <dbReference type="NCBI Taxonomy" id="2019572"/>
    <lineage>
        <taxon>Bacteria</taxon>
        <taxon>Bacillati</taxon>
        <taxon>Cyanobacteriota</taxon>
        <taxon>Cyanophyceae</taxon>
        <taxon>Nostocales</taxon>
        <taxon>Hapalosiphonaceae</taxon>
        <taxon>Fischerella</taxon>
    </lineage>
</organism>
<keyword evidence="5" id="KW-1185">Reference proteome</keyword>
<dbReference type="PANTHER" id="PTHR46401:SF2">
    <property type="entry name" value="GLYCOSYLTRANSFERASE WBBK-RELATED"/>
    <property type="match status" value="1"/>
</dbReference>
<dbReference type="AlphaFoldDB" id="A0A2N6JYZ6"/>
<reference evidence="4 5" key="1">
    <citation type="submission" date="2017-08" db="EMBL/GenBank/DDBJ databases">
        <title>Genomes of Fischerella (Mastigocladus) sp. strains.</title>
        <authorList>
            <person name="Miller S.R."/>
        </authorList>
    </citation>
    <scope>NUCLEOTIDE SEQUENCE [LARGE SCALE GENOMIC DNA]</scope>
    <source>
        <strain evidence="4 5">CCMEE 5323</strain>
    </source>
</reference>
<dbReference type="PANTHER" id="PTHR46401">
    <property type="entry name" value="GLYCOSYLTRANSFERASE WBBK-RELATED"/>
    <property type="match status" value="1"/>
</dbReference>
<dbReference type="SUPFAM" id="SSF53756">
    <property type="entry name" value="UDP-Glycosyltransferase/glycogen phosphorylase"/>
    <property type="match status" value="1"/>
</dbReference>
<comment type="caution">
    <text evidence="4">The sequence shown here is derived from an EMBL/GenBank/DDBJ whole genome shotgun (WGS) entry which is preliminary data.</text>
</comment>
<feature type="domain" description="Glycosyl transferase family 1" evidence="2">
    <location>
        <begin position="183"/>
        <end position="343"/>
    </location>
</feature>
<protein>
    <submittedName>
        <fullName evidence="4">Glycosyltransferase family 1 protein</fullName>
    </submittedName>
</protein>
<dbReference type="EMBL" id="NRQW01000469">
    <property type="protein sequence ID" value="PLZ86343.1"/>
    <property type="molecule type" value="Genomic_DNA"/>
</dbReference>
<dbReference type="Pfam" id="PF13439">
    <property type="entry name" value="Glyco_transf_4"/>
    <property type="match status" value="1"/>
</dbReference>
<evidence type="ECO:0000313" key="4">
    <source>
        <dbReference type="EMBL" id="PLZ86343.1"/>
    </source>
</evidence>
<dbReference type="CDD" id="cd03809">
    <property type="entry name" value="GT4_MtfB-like"/>
    <property type="match status" value="1"/>
</dbReference>
<dbReference type="InterPro" id="IPR001296">
    <property type="entry name" value="Glyco_trans_1"/>
</dbReference>
<feature type="domain" description="Glycosyltransferase subfamily 4-like N-terminal" evidence="3">
    <location>
        <begin position="38"/>
        <end position="169"/>
    </location>
</feature>
<gene>
    <name evidence="4" type="ORF">CEN44_20125</name>
</gene>
<evidence type="ECO:0000256" key="1">
    <source>
        <dbReference type="ARBA" id="ARBA00022679"/>
    </source>
</evidence>
<proteinExistence type="predicted"/>
<dbReference type="RefSeq" id="WP_016869260.1">
    <property type="nucleotide sequence ID" value="NZ_CAWNVR010000590.1"/>
</dbReference>
<dbReference type="GO" id="GO:0009103">
    <property type="term" value="P:lipopolysaccharide biosynthetic process"/>
    <property type="evidence" value="ECO:0007669"/>
    <property type="project" value="TreeGrafter"/>
</dbReference>
<sequence>MRVAIVRSMPNFSMDVYADGVISGLKKVRPDWEIVELAPHPIDRNNPSLFLRARKYYERFWRFPNFVKSQTADIFHIIDHSEGHIVNWLKNQNKPIVVTCHDLINYFYQDNLHGAVQVPIVSSNLWLRSVQAMQHADHIITVSSVTAKDTNKILNIEPKRISVIPNAVEPIFQPLPENQYDCFRQKHGVSSETFCLLNVGNDHPRKNISTILKVIKILKEKGLPIHFWKAGSPLTDDNQKFIQTHGLEEYVTYLGKPDKQTLVKIYNAADMLIAPSFHEGFGITILEAMACKTPVITSNVSAMPEVVGDAGVLVDPNNAEEIAQAVCHLYSDPISYQKLAEKGLARVKSFTWEKTAEQIAQKYEELLQRTAEGRRQKIIMYE</sequence>
<accession>A0A2N6JYZ6</accession>
<dbReference type="GO" id="GO:0016757">
    <property type="term" value="F:glycosyltransferase activity"/>
    <property type="evidence" value="ECO:0007669"/>
    <property type="project" value="InterPro"/>
</dbReference>
<evidence type="ECO:0000313" key="5">
    <source>
        <dbReference type="Proteomes" id="UP000235036"/>
    </source>
</evidence>
<dbReference type="InterPro" id="IPR028098">
    <property type="entry name" value="Glyco_trans_4-like_N"/>
</dbReference>
<dbReference type="Pfam" id="PF00534">
    <property type="entry name" value="Glycos_transf_1"/>
    <property type="match status" value="1"/>
</dbReference>
<evidence type="ECO:0000259" key="3">
    <source>
        <dbReference type="Pfam" id="PF13439"/>
    </source>
</evidence>
<name>A0A2N6JYZ6_FISMU</name>